<name>A0A7M1KAT3_9PSED</name>
<dbReference type="Proteomes" id="UP000594923">
    <property type="component" value="Chromosome"/>
</dbReference>
<dbReference type="EMBL" id="CP063073">
    <property type="protein sequence ID" value="QOQ73371.1"/>
    <property type="molecule type" value="Genomic_DNA"/>
</dbReference>
<organism evidence="1 2">
    <name type="scientific">Pseudomonas poae</name>
    <dbReference type="NCBI Taxonomy" id="200451"/>
    <lineage>
        <taxon>Bacteria</taxon>
        <taxon>Pseudomonadati</taxon>
        <taxon>Pseudomonadota</taxon>
        <taxon>Gammaproteobacteria</taxon>
        <taxon>Pseudomonadales</taxon>
        <taxon>Pseudomonadaceae</taxon>
        <taxon>Pseudomonas</taxon>
    </lineage>
</organism>
<sequence>MTATNPSALTTLGVTPFSFHSDQPLFRVNSGVSLHEALHHASDLLHVAKQLAEDAAMTKETDRYAWASHYLQEMVKAVVDDVVKVLDSPVMTQERAGNR</sequence>
<accession>A0A7M1KAT3</accession>
<proteinExistence type="predicted"/>
<evidence type="ECO:0000313" key="2">
    <source>
        <dbReference type="Proteomes" id="UP000594923"/>
    </source>
</evidence>
<dbReference type="AlphaFoldDB" id="A0A7M1KAT3"/>
<reference evidence="1 2" key="1">
    <citation type="submission" date="2020-10" db="EMBL/GenBank/DDBJ databases">
        <title>High quality whole genome sequence of Pseudomonas poae PMA22.</title>
        <authorList>
            <person name="Hernandez J.G."/>
            <person name="Rodriguez P."/>
            <person name="Cuevas C."/>
            <person name="de la Calle F."/>
            <person name="Galan B."/>
            <person name="Garcia J.L."/>
        </authorList>
    </citation>
    <scope>NUCLEOTIDE SEQUENCE [LARGE SCALE GENOMIC DNA]</scope>
    <source>
        <strain evidence="1 2">PMA22</strain>
    </source>
</reference>
<protein>
    <submittedName>
        <fullName evidence="1">DUF3077 domain-containing protein</fullName>
    </submittedName>
</protein>
<gene>
    <name evidence="1" type="ORF">IMF22_17845</name>
</gene>
<evidence type="ECO:0000313" key="1">
    <source>
        <dbReference type="EMBL" id="QOQ73371.1"/>
    </source>
</evidence>
<dbReference type="InterPro" id="IPR021427">
    <property type="entry name" value="DUF3077"/>
</dbReference>
<dbReference type="Pfam" id="PF11275">
    <property type="entry name" value="DUF3077"/>
    <property type="match status" value="1"/>
</dbReference>
<dbReference type="RefSeq" id="WP_197624624.1">
    <property type="nucleotide sequence ID" value="NZ_CP063073.1"/>
</dbReference>